<feature type="region of interest" description="Disordered" evidence="1">
    <location>
        <begin position="318"/>
        <end position="352"/>
    </location>
</feature>
<evidence type="ECO:0000256" key="1">
    <source>
        <dbReference type="SAM" id="MobiDB-lite"/>
    </source>
</evidence>
<feature type="compositionally biased region" description="Low complexity" evidence="1">
    <location>
        <begin position="45"/>
        <end position="54"/>
    </location>
</feature>
<dbReference type="AlphaFoldDB" id="A0AAD2FL06"/>
<accession>A0AAD2FL06</accession>
<feature type="compositionally biased region" description="Acidic residues" evidence="1">
    <location>
        <begin position="250"/>
        <end position="260"/>
    </location>
</feature>
<feature type="compositionally biased region" description="Low complexity" evidence="1">
    <location>
        <begin position="343"/>
        <end position="352"/>
    </location>
</feature>
<gene>
    <name evidence="2" type="ORF">CYCCA115_LOCUS10486</name>
</gene>
<feature type="compositionally biased region" description="Polar residues" evidence="1">
    <location>
        <begin position="328"/>
        <end position="342"/>
    </location>
</feature>
<sequence>MLRSLRSCSVPQARSTLPIQISPGTITDTESSTKMVFKRTKGKTSDSQSSSAASRMDTKESAHAQHLSSSLHSDKSPLSTFSTCQSGSYKTCKTRQSVQKSVSFHQVQIREYERSLGDNPSCSSGAPIGIGWGFQKAFVMGVEEYERNHKRGRTQDEIILTRKEREQLLREWCTPDKDIAQSTRENLKVKFQRRRSVRNSRKMEKLHSTIGGIKKVLGIRRRKSDEPHVVPDLPGSERSDSSDGHVQISEPEDGESDDGLEDLIDDAVTAVSGITFGDSTTSSAYELEMFHRELELEMFGEGPDELDEPSNILGHTLELADNIPPPESNTMSVGSGSLEDQMSSSSSTYHSFQSPNYSYNQDPNSCYNHNTHQMDLSPVNMEYATIQEQLAQQQHYPQTHHVQYNPYARTSAYRGYSLRDAYRGSNKFSAFDVANQQFPATPFPQMGSYHHGQQHEQQCSELPMQSRYTAAPDMVPPSPSGYPSDHVRNNYDYSDLVQQVRYTSDDSRTGIASDVQSWEEIYYDDNSAKGQQDSFEDSTQSMTVSNHSMNYMSYGSPRSFTHKPLSAAVAVDLSVRTQHA</sequence>
<feature type="compositionally biased region" description="Basic and acidic residues" evidence="1">
    <location>
        <begin position="223"/>
        <end position="243"/>
    </location>
</feature>
<feature type="compositionally biased region" description="Polar residues" evidence="1">
    <location>
        <begin position="19"/>
        <end position="34"/>
    </location>
</feature>
<feature type="region of interest" description="Disordered" evidence="1">
    <location>
        <begin position="221"/>
        <end position="260"/>
    </location>
</feature>
<keyword evidence="3" id="KW-1185">Reference proteome</keyword>
<evidence type="ECO:0000313" key="2">
    <source>
        <dbReference type="EMBL" id="CAJ1946345.1"/>
    </source>
</evidence>
<name>A0AAD2FL06_9STRA</name>
<evidence type="ECO:0000313" key="3">
    <source>
        <dbReference type="Proteomes" id="UP001295423"/>
    </source>
</evidence>
<protein>
    <submittedName>
        <fullName evidence="2">Uncharacterized protein</fullName>
    </submittedName>
</protein>
<organism evidence="2 3">
    <name type="scientific">Cylindrotheca closterium</name>
    <dbReference type="NCBI Taxonomy" id="2856"/>
    <lineage>
        <taxon>Eukaryota</taxon>
        <taxon>Sar</taxon>
        <taxon>Stramenopiles</taxon>
        <taxon>Ochrophyta</taxon>
        <taxon>Bacillariophyta</taxon>
        <taxon>Bacillariophyceae</taxon>
        <taxon>Bacillariophycidae</taxon>
        <taxon>Bacillariales</taxon>
        <taxon>Bacillariaceae</taxon>
        <taxon>Cylindrotheca</taxon>
    </lineage>
</organism>
<feature type="compositionally biased region" description="Low complexity" evidence="1">
    <location>
        <begin position="64"/>
        <end position="79"/>
    </location>
</feature>
<dbReference type="Proteomes" id="UP001295423">
    <property type="component" value="Unassembled WGS sequence"/>
</dbReference>
<reference evidence="2" key="1">
    <citation type="submission" date="2023-08" db="EMBL/GenBank/DDBJ databases">
        <authorList>
            <person name="Audoor S."/>
            <person name="Bilcke G."/>
        </authorList>
    </citation>
    <scope>NUCLEOTIDE SEQUENCE</scope>
</reference>
<proteinExistence type="predicted"/>
<comment type="caution">
    <text evidence="2">The sequence shown here is derived from an EMBL/GenBank/DDBJ whole genome shotgun (WGS) entry which is preliminary data.</text>
</comment>
<feature type="region of interest" description="Disordered" evidence="1">
    <location>
        <begin position="19"/>
        <end position="86"/>
    </location>
</feature>
<dbReference type="EMBL" id="CAKOGP040001668">
    <property type="protein sequence ID" value="CAJ1946345.1"/>
    <property type="molecule type" value="Genomic_DNA"/>
</dbReference>